<dbReference type="Gene3D" id="1.10.3720.10">
    <property type="entry name" value="MetI-like"/>
    <property type="match status" value="1"/>
</dbReference>
<keyword evidence="3" id="KW-1003">Cell membrane</keyword>
<comment type="subcellular location">
    <subcellularLocation>
        <location evidence="1">Cell inner membrane</location>
        <topology evidence="1">Multi-pass membrane protein</topology>
    </subcellularLocation>
</comment>
<evidence type="ECO:0000256" key="5">
    <source>
        <dbReference type="ARBA" id="ARBA00022692"/>
    </source>
</evidence>
<feature type="transmembrane region" description="Helical" evidence="8">
    <location>
        <begin position="95"/>
        <end position="119"/>
    </location>
</feature>
<feature type="transmembrane region" description="Helical" evidence="8">
    <location>
        <begin position="131"/>
        <end position="153"/>
    </location>
</feature>
<dbReference type="GO" id="GO:0055085">
    <property type="term" value="P:transmembrane transport"/>
    <property type="evidence" value="ECO:0007669"/>
    <property type="project" value="InterPro"/>
</dbReference>
<evidence type="ECO:0000256" key="4">
    <source>
        <dbReference type="ARBA" id="ARBA00022519"/>
    </source>
</evidence>
<evidence type="ECO:0000259" key="9">
    <source>
        <dbReference type="PROSITE" id="PS50928"/>
    </source>
</evidence>
<dbReference type="CDD" id="cd06261">
    <property type="entry name" value="TM_PBP2"/>
    <property type="match status" value="1"/>
</dbReference>
<feature type="domain" description="ABC transmembrane type-1" evidence="9">
    <location>
        <begin position="95"/>
        <end position="154"/>
    </location>
</feature>
<keyword evidence="6 8" id="KW-1133">Transmembrane helix</keyword>
<organism evidence="10 11">
    <name type="scientific">Leclercia adecarboxylata</name>
    <dbReference type="NCBI Taxonomy" id="83655"/>
    <lineage>
        <taxon>Bacteria</taxon>
        <taxon>Pseudomonadati</taxon>
        <taxon>Pseudomonadota</taxon>
        <taxon>Gammaproteobacteria</taxon>
        <taxon>Enterobacterales</taxon>
        <taxon>Enterobacteriaceae</taxon>
        <taxon>Leclercia</taxon>
    </lineage>
</organism>
<dbReference type="EMBL" id="LR590464">
    <property type="protein sequence ID" value="VTP66306.1"/>
    <property type="molecule type" value="Genomic_DNA"/>
</dbReference>
<evidence type="ECO:0000256" key="8">
    <source>
        <dbReference type="SAM" id="Phobius"/>
    </source>
</evidence>
<name>A0A4U9HRT3_9ENTR</name>
<gene>
    <name evidence="10" type="ORF">NCTC13032_02464</name>
</gene>
<evidence type="ECO:0000256" key="7">
    <source>
        <dbReference type="ARBA" id="ARBA00023136"/>
    </source>
</evidence>
<evidence type="ECO:0000256" key="3">
    <source>
        <dbReference type="ARBA" id="ARBA00022475"/>
    </source>
</evidence>
<dbReference type="InterPro" id="IPR035906">
    <property type="entry name" value="MetI-like_sf"/>
</dbReference>
<accession>A0A4U9HRT3</accession>
<evidence type="ECO:0000256" key="1">
    <source>
        <dbReference type="ARBA" id="ARBA00004429"/>
    </source>
</evidence>
<dbReference type="Proteomes" id="UP000310719">
    <property type="component" value="Chromosome"/>
</dbReference>
<evidence type="ECO:0000256" key="2">
    <source>
        <dbReference type="ARBA" id="ARBA00022448"/>
    </source>
</evidence>
<dbReference type="InterPro" id="IPR000515">
    <property type="entry name" value="MetI-like"/>
</dbReference>
<dbReference type="PANTHER" id="PTHR43357:SF4">
    <property type="entry name" value="INNER MEMBRANE ABC TRANSPORTER PERMEASE PROTEIN YDCV"/>
    <property type="match status" value="1"/>
</dbReference>
<dbReference type="GO" id="GO:0005886">
    <property type="term" value="C:plasma membrane"/>
    <property type="evidence" value="ECO:0007669"/>
    <property type="project" value="UniProtKB-SubCell"/>
</dbReference>
<reference evidence="10 11" key="1">
    <citation type="submission" date="2019-05" db="EMBL/GenBank/DDBJ databases">
        <authorList>
            <consortium name="Pathogen Informatics"/>
        </authorList>
    </citation>
    <scope>NUCLEOTIDE SEQUENCE [LARGE SCALE GENOMIC DNA]</scope>
    <source>
        <strain evidence="10 11">NCTC13032</strain>
    </source>
</reference>
<keyword evidence="5 8" id="KW-0812">Transmembrane</keyword>
<keyword evidence="7 8" id="KW-0472">Membrane</keyword>
<proteinExistence type="predicted"/>
<dbReference type="PROSITE" id="PS50928">
    <property type="entry name" value="ABC_TM1"/>
    <property type="match status" value="1"/>
</dbReference>
<sequence length="154" mass="17073">MSYQSDIHPRHSAWQKLRHTLSIISHEPANLLAVLLLGLFSWIILAPVISVLLNALLVQSGDEGRTGATEGTFTAYYLLRTLSSRMSDLLLWTPLLNTLAVALSTVAISLVVGIVLAWLVNRTDIAGRKWFATLLIVPFMLPSWTFALAWSTLF</sequence>
<dbReference type="PANTHER" id="PTHR43357">
    <property type="entry name" value="INNER MEMBRANE ABC TRANSPORTER PERMEASE PROTEIN YDCV"/>
    <property type="match status" value="1"/>
</dbReference>
<evidence type="ECO:0000313" key="10">
    <source>
        <dbReference type="EMBL" id="VTP66306.1"/>
    </source>
</evidence>
<dbReference type="SUPFAM" id="SSF161098">
    <property type="entry name" value="MetI-like"/>
    <property type="match status" value="1"/>
</dbReference>
<feature type="transmembrane region" description="Helical" evidence="8">
    <location>
        <begin position="31"/>
        <end position="57"/>
    </location>
</feature>
<keyword evidence="2" id="KW-0813">Transport</keyword>
<evidence type="ECO:0000256" key="6">
    <source>
        <dbReference type="ARBA" id="ARBA00022989"/>
    </source>
</evidence>
<dbReference type="AlphaFoldDB" id="A0A4U9HRT3"/>
<evidence type="ECO:0000313" key="11">
    <source>
        <dbReference type="Proteomes" id="UP000310719"/>
    </source>
</evidence>
<keyword evidence="4" id="KW-0997">Cell inner membrane</keyword>
<protein>
    <submittedName>
        <fullName evidence="10">Sulfate/thiosulfate transporter permease subunit</fullName>
    </submittedName>
</protein>